<feature type="compositionally biased region" description="Low complexity" evidence="1">
    <location>
        <begin position="1"/>
        <end position="21"/>
    </location>
</feature>
<feature type="compositionally biased region" description="Low complexity" evidence="1">
    <location>
        <begin position="329"/>
        <end position="366"/>
    </location>
</feature>
<organism evidence="2">
    <name type="scientific">Strombidinopsis acuminata</name>
    <dbReference type="NCBI Taxonomy" id="141414"/>
    <lineage>
        <taxon>Eukaryota</taxon>
        <taxon>Sar</taxon>
        <taxon>Alveolata</taxon>
        <taxon>Ciliophora</taxon>
        <taxon>Intramacronucleata</taxon>
        <taxon>Spirotrichea</taxon>
        <taxon>Choreotrichia</taxon>
        <taxon>Choreotrichida</taxon>
        <taxon>Strombidinopsidae</taxon>
        <taxon>Strombidinopsis</taxon>
    </lineage>
</organism>
<evidence type="ECO:0000256" key="1">
    <source>
        <dbReference type="SAM" id="MobiDB-lite"/>
    </source>
</evidence>
<dbReference type="EMBL" id="HBIQ01090870">
    <property type="protein sequence ID" value="CAE0590864.1"/>
    <property type="molecule type" value="Transcribed_RNA"/>
</dbReference>
<accession>A0A7S3TR32</accession>
<feature type="compositionally biased region" description="Low complexity" evidence="1">
    <location>
        <begin position="380"/>
        <end position="401"/>
    </location>
</feature>
<proteinExistence type="predicted"/>
<evidence type="ECO:0000313" key="2">
    <source>
        <dbReference type="EMBL" id="CAE0590864.1"/>
    </source>
</evidence>
<feature type="region of interest" description="Disordered" evidence="1">
    <location>
        <begin position="302"/>
        <end position="401"/>
    </location>
</feature>
<sequence length="401" mass="42165">MLPQPQTLPQLQTQPQSPLHLGHFPAPQPHPYGMSLPLRYPTARQTLAAQPLSAFSSPSRSFHPSPLPGFHHTHPAMYGHPEGATNPRIAELPEAYTDGVTVWVRQDLYHWGMRTAGPSADVPPFLESERLLRPMASRPIGAMSRPVGAMPPHGGLPLAEMHLRTPLGTHPDVTDRVPTLHGVHAHGGDVAALSHSHPANRLPSQFIQSYTSRAMPPAFAQPQPNMCHSGGAAMPGDRPMCVAPTYAPSSWVPHPSAQPIEAPRPLISTETTLDGSMVGADCAALDCGNAAPIGEAHAVGIDLRSKPPPRYWSSLSRGEEPATGSLYYSSDSRSCSLSSGLSSSSGSSNSADDDSNNVTDDSGNSGPDADLGSNHHAADGESTGIETSSTSSHNGGSPSQD</sequence>
<dbReference type="AlphaFoldDB" id="A0A7S3TR32"/>
<reference evidence="2" key="1">
    <citation type="submission" date="2021-01" db="EMBL/GenBank/DDBJ databases">
        <authorList>
            <person name="Corre E."/>
            <person name="Pelletier E."/>
            <person name="Niang G."/>
            <person name="Scheremetjew M."/>
            <person name="Finn R."/>
            <person name="Kale V."/>
            <person name="Holt S."/>
            <person name="Cochrane G."/>
            <person name="Meng A."/>
            <person name="Brown T."/>
            <person name="Cohen L."/>
        </authorList>
    </citation>
    <scope>NUCLEOTIDE SEQUENCE</scope>
    <source>
        <strain evidence="2">SPMC142</strain>
    </source>
</reference>
<gene>
    <name evidence="2" type="ORF">SACU0126_LOCUS29007</name>
</gene>
<feature type="region of interest" description="Disordered" evidence="1">
    <location>
        <begin position="1"/>
        <end position="28"/>
    </location>
</feature>
<name>A0A7S3TR32_9SPIT</name>
<protein>
    <submittedName>
        <fullName evidence="2">Uncharacterized protein</fullName>
    </submittedName>
</protein>